<dbReference type="Proteomes" id="UP000238479">
    <property type="component" value="Chromosome 5"/>
</dbReference>
<dbReference type="Gramene" id="PRQ28328">
    <property type="protein sequence ID" value="PRQ28328"/>
    <property type="gene ID" value="RchiOBHm_Chr5g0001901"/>
</dbReference>
<dbReference type="PANTHER" id="PTHR24177:SF215">
    <property type="entry name" value="PGG DOMAIN-CONTAINING PROTEIN"/>
    <property type="match status" value="1"/>
</dbReference>
<gene>
    <name evidence="3" type="ORF">RchiOBHm_Chr5g0001901</name>
</gene>
<keyword evidence="1" id="KW-1133">Transmembrane helix</keyword>
<dbReference type="PANTHER" id="PTHR24177">
    <property type="entry name" value="CASKIN"/>
    <property type="match status" value="1"/>
</dbReference>
<dbReference type="SUPFAM" id="SSF48403">
    <property type="entry name" value="Ankyrin repeat"/>
    <property type="match status" value="1"/>
</dbReference>
<evidence type="ECO:0000313" key="4">
    <source>
        <dbReference type="Proteomes" id="UP000238479"/>
    </source>
</evidence>
<dbReference type="AlphaFoldDB" id="A0A2P6Q2A5"/>
<protein>
    <submittedName>
        <fullName evidence="3">Putative ankyrin repeat-containing domain, PGG domain-containing protein</fullName>
    </submittedName>
</protein>
<evidence type="ECO:0000256" key="1">
    <source>
        <dbReference type="SAM" id="Phobius"/>
    </source>
</evidence>
<dbReference type="InterPro" id="IPR026961">
    <property type="entry name" value="PGG_dom"/>
</dbReference>
<feature type="domain" description="PGG" evidence="2">
    <location>
        <begin position="259"/>
        <end position="371"/>
    </location>
</feature>
<name>A0A2P6Q2A5_ROSCH</name>
<dbReference type="GO" id="GO:0016020">
    <property type="term" value="C:membrane"/>
    <property type="evidence" value="ECO:0007669"/>
    <property type="project" value="TreeGrafter"/>
</dbReference>
<dbReference type="EMBL" id="PDCK01000043">
    <property type="protein sequence ID" value="PRQ28328.1"/>
    <property type="molecule type" value="Genomic_DNA"/>
</dbReference>
<feature type="transmembrane region" description="Helical" evidence="1">
    <location>
        <begin position="267"/>
        <end position="284"/>
    </location>
</feature>
<feature type="transmembrane region" description="Helical" evidence="1">
    <location>
        <begin position="347"/>
        <end position="370"/>
    </location>
</feature>
<accession>A0A2P6Q2A5</accession>
<feature type="transmembrane region" description="Helical" evidence="1">
    <location>
        <begin position="382"/>
        <end position="406"/>
    </location>
</feature>
<keyword evidence="4" id="KW-1185">Reference proteome</keyword>
<keyword evidence="1" id="KW-0812">Transmembrane</keyword>
<evidence type="ECO:0000259" key="2">
    <source>
        <dbReference type="Pfam" id="PF13962"/>
    </source>
</evidence>
<evidence type="ECO:0000313" key="3">
    <source>
        <dbReference type="EMBL" id="PRQ28328.1"/>
    </source>
</evidence>
<dbReference type="Gene3D" id="1.25.40.20">
    <property type="entry name" value="Ankyrin repeat-containing domain"/>
    <property type="match status" value="1"/>
</dbReference>
<comment type="caution">
    <text evidence="3">The sequence shown here is derived from an EMBL/GenBank/DDBJ whole genome shotgun (WGS) entry which is preliminary data.</text>
</comment>
<proteinExistence type="predicted"/>
<dbReference type="Pfam" id="PF13962">
    <property type="entry name" value="PGG"/>
    <property type="match status" value="1"/>
</dbReference>
<dbReference type="InterPro" id="IPR036770">
    <property type="entry name" value="Ankyrin_rpt-contain_sf"/>
</dbReference>
<organism evidence="3 4">
    <name type="scientific">Rosa chinensis</name>
    <name type="common">China rose</name>
    <dbReference type="NCBI Taxonomy" id="74649"/>
    <lineage>
        <taxon>Eukaryota</taxon>
        <taxon>Viridiplantae</taxon>
        <taxon>Streptophyta</taxon>
        <taxon>Embryophyta</taxon>
        <taxon>Tracheophyta</taxon>
        <taxon>Spermatophyta</taxon>
        <taxon>Magnoliopsida</taxon>
        <taxon>eudicotyledons</taxon>
        <taxon>Gunneridae</taxon>
        <taxon>Pentapetalae</taxon>
        <taxon>rosids</taxon>
        <taxon>fabids</taxon>
        <taxon>Rosales</taxon>
        <taxon>Rosaceae</taxon>
        <taxon>Rosoideae</taxon>
        <taxon>Rosoideae incertae sedis</taxon>
        <taxon>Rosa</taxon>
    </lineage>
</organism>
<sequence>MRSIYDEKKRHGLALELATLLIAADFSWDITRLALNESMMQTAVGLPFPDSEDSGGFSITSTEDPSAPFLEKSNPPAIPLHIATEHGILEIVKETLRVHPAAYEYRNTKGQNILHLSIMHRQRDIFDLVMKKETPKSRLQRQLDINDFTVLHQVGNIEHYNGGTQPGPALQLQEELEWFEKVEGLIPLHYEKFSACEAGKDTTLQSFHKRYVEILKDLSENIEVDKIITPDSHKEEKKKETPIEYFRRTHDPLLQSAQEWLKRTSESCSTVAGLMATVAFAAAFTLPGGNDENSGTPRLLHSPFFLVFIITDALSLASSLTSLVMFLSILTSPFEMDDFRHSLPRKLILGFTFLFISVAVTMLAFASTLMLTIPMKKRVTKSFVYCVAFLPVTMFALLQFPLLLAFKKSLKYPVMAMKRVWRLLISASILKSDKTQ</sequence>
<reference evidence="3 4" key="1">
    <citation type="journal article" date="2018" name="Nat. Genet.">
        <title>The Rosa genome provides new insights in the design of modern roses.</title>
        <authorList>
            <person name="Bendahmane M."/>
        </authorList>
    </citation>
    <scope>NUCLEOTIDE SEQUENCE [LARGE SCALE GENOMIC DNA]</scope>
    <source>
        <strain evidence="4">cv. Old Blush</strain>
    </source>
</reference>
<dbReference type="STRING" id="74649.A0A2P6Q2A5"/>
<keyword evidence="1" id="KW-0472">Membrane</keyword>
<feature type="transmembrane region" description="Helical" evidence="1">
    <location>
        <begin position="304"/>
        <end position="327"/>
    </location>
</feature>